<feature type="binding site" evidence="13">
    <location>
        <position position="50"/>
    </location>
    <ligand>
        <name>ATP</name>
        <dbReference type="ChEBI" id="CHEBI:30616"/>
    </ligand>
</feature>
<sequence length="1187" mass="129190">MSGGAEQADILSVLSLVKERWKVVKKIGGGGFGEIYEAGDLLTRINVALKVESAQQPKQVLKMEVAVLKKLQKDHVCRFVGCGRNDRFNYVVMELQGRNLADLRRSMTRGTFSISTTLRLGRQILEAIESIHSVGFLHRDIKPSNFAMGRFPSTCRTCYMLDFGLARQFTNSCQEVRPPRPVAGFRGTVRYASVNAHKNKEMGRHDDLWSLFYMLVEFLVGQLPWRKIKDKEHVGKLKETYDHRLMLKHLPAEFGLFLEHISSLDYFTKPDYQLLMSVFENSMKTYNVVENDPYDWERTDTDGTLTISAAATTPQHHTRLTPAHMMANASVIPGDLLRENTDEVLQGEQLSDVENNPVPERLPGSPLPLHRNQEADVWEELDRNRNRIKTAVWKVPAEEEHSNNQANPGHQSPYTGPSSPVKLHSEVVGSDRDGPLLRKLRNIHSFELEKRLGLESKPSPERFVEPWHYDEEFRSGGDSPKPAYSGSQEQGEGAVSSGGFVALNLSSGRQDIDSREWVMVERPSGSPGGKATTSPSEEDDEPEVLQPGGQSPGWEKGSPSPSCGKTKRESVASSKGGVKVDKLDLSVGPAGVLPPVTPTSPAEALAEGVLTQLPTSPPSLPEEVAVRTSSPVPLRSPSPHTLLTTLSDPLHQRQPLAMGHSQSADRHQWERRYSSSSCHASLPPPPNPAPGTGSPTRRKLPAIPAGAANTKFPSVIRITRAQLQQLTAQRPSGLSSQSGSDSAPQCLLLEKRGEAEAGSQGVQEHTADISSPQDHVPAHPGSPTDPLAETLVNGKNHTKAQSPVLCRVTSPRSPRSPSSPRSPRSPVFANGHLSLLANSQRNLNNGPFLKMKDPENNNDHPPCATEPQLSGEESREVNQAPNQTSGPAPTSPAAPRNNPSRRHSRIPVLEPSSLLEPPPPGSAKEKLLQKKASQQGPVPSPTASPSLSDRRGPIVASLAKDPLSSTSDRSQDEDSLMGSRSDRQGDDAPSLSSSSSPLSRKSRIPRPVHSASSTEQLAAHFLPRPPPGKPPGRQTVESRLRRYRIRAGSTSDSDLLTCLAQLMHGSRGSPTHHRASAQHDGSRMGICSLTSSPHHHRSSSVSPRSSSSLQRSVSSSPSRHEHRGRGGGGCLGRSSSPPSFSGSPPLRRFYPHHLESCCSRQARTSPLHLSRGKGCSREGKCSGKLSR</sequence>
<protein>
    <recommendedName>
        <fullName evidence="2">non-specific serine/threonine protein kinase</fullName>
        <ecNumber evidence="2">2.7.11.1</ecNumber>
    </recommendedName>
</protein>
<feature type="compositionally biased region" description="Basic and acidic residues" evidence="14">
    <location>
        <begin position="663"/>
        <end position="673"/>
    </location>
</feature>
<feature type="compositionally biased region" description="Polar residues" evidence="14">
    <location>
        <begin position="931"/>
        <end position="947"/>
    </location>
</feature>
<organism evidence="16 17">
    <name type="scientific">Mola mola</name>
    <name type="common">Ocean sunfish</name>
    <name type="synonym">Tetraodon mola</name>
    <dbReference type="NCBI Taxonomy" id="94237"/>
    <lineage>
        <taxon>Eukaryota</taxon>
        <taxon>Metazoa</taxon>
        <taxon>Chordata</taxon>
        <taxon>Craniata</taxon>
        <taxon>Vertebrata</taxon>
        <taxon>Euteleostomi</taxon>
        <taxon>Actinopterygii</taxon>
        <taxon>Neopterygii</taxon>
        <taxon>Teleostei</taxon>
        <taxon>Neoteleostei</taxon>
        <taxon>Acanthomorphata</taxon>
        <taxon>Eupercaria</taxon>
        <taxon>Tetraodontiformes</taxon>
        <taxon>Molidae</taxon>
        <taxon>Mola</taxon>
    </lineage>
</organism>
<feature type="region of interest" description="Disordered" evidence="14">
    <location>
        <begin position="471"/>
        <end position="495"/>
    </location>
</feature>
<evidence type="ECO:0000259" key="15">
    <source>
        <dbReference type="PROSITE" id="PS50011"/>
    </source>
</evidence>
<feature type="compositionally biased region" description="Polar residues" evidence="14">
    <location>
        <begin position="760"/>
        <end position="773"/>
    </location>
</feature>
<feature type="compositionally biased region" description="Polar residues" evidence="14">
    <location>
        <begin position="403"/>
        <end position="418"/>
    </location>
</feature>
<dbReference type="FunFam" id="3.30.200.20:FF:000358">
    <property type="entry name" value="Tau tubulin kinase 2b"/>
    <property type="match status" value="1"/>
</dbReference>
<name>A0A3Q4B9K3_MOLML</name>
<keyword evidence="5" id="KW-0597">Phosphoprotein</keyword>
<comment type="similarity">
    <text evidence="12">Belongs to the protein kinase superfamily. CK1 Ser/Thr protein kinase family.</text>
</comment>
<evidence type="ECO:0000256" key="6">
    <source>
        <dbReference type="ARBA" id="ARBA00022679"/>
    </source>
</evidence>
<feature type="compositionally biased region" description="Low complexity" evidence="14">
    <location>
        <begin position="810"/>
        <end position="826"/>
    </location>
</feature>
<evidence type="ECO:0000313" key="16">
    <source>
        <dbReference type="Ensembl" id="ENSMMOP00000014855.1"/>
    </source>
</evidence>
<keyword evidence="9 13" id="KW-0067">ATP-binding</keyword>
<evidence type="ECO:0000313" key="17">
    <source>
        <dbReference type="Proteomes" id="UP000261620"/>
    </source>
</evidence>
<dbReference type="PROSITE" id="PS00107">
    <property type="entry name" value="PROTEIN_KINASE_ATP"/>
    <property type="match status" value="1"/>
</dbReference>
<feature type="compositionally biased region" description="Polar residues" evidence="14">
    <location>
        <begin position="721"/>
        <end position="730"/>
    </location>
</feature>
<dbReference type="EC" id="2.7.11.1" evidence="2"/>
<evidence type="ECO:0000256" key="5">
    <source>
        <dbReference type="ARBA" id="ARBA00022553"/>
    </source>
</evidence>
<accession>A0A3Q4B9K3</accession>
<comment type="subcellular location">
    <subcellularLocation>
        <location evidence="1">Cytoplasm</location>
    </subcellularLocation>
</comment>
<comment type="catalytic activity">
    <reaction evidence="11">
        <text>L-seryl-[protein] + ATP = O-phospho-L-seryl-[protein] + ADP + H(+)</text>
        <dbReference type="Rhea" id="RHEA:17989"/>
        <dbReference type="Rhea" id="RHEA-COMP:9863"/>
        <dbReference type="Rhea" id="RHEA-COMP:11604"/>
        <dbReference type="ChEBI" id="CHEBI:15378"/>
        <dbReference type="ChEBI" id="CHEBI:29999"/>
        <dbReference type="ChEBI" id="CHEBI:30616"/>
        <dbReference type="ChEBI" id="CHEBI:83421"/>
        <dbReference type="ChEBI" id="CHEBI:456216"/>
        <dbReference type="EC" id="2.7.11.1"/>
    </reaction>
</comment>
<feature type="compositionally biased region" description="Low complexity" evidence="14">
    <location>
        <begin position="1132"/>
        <end position="1147"/>
    </location>
</feature>
<evidence type="ECO:0000256" key="12">
    <source>
        <dbReference type="ARBA" id="ARBA00061588"/>
    </source>
</evidence>
<dbReference type="OMA" id="DPLHQRQ"/>
<dbReference type="PANTHER" id="PTHR11909">
    <property type="entry name" value="CASEIN KINASE-RELATED"/>
    <property type="match status" value="1"/>
</dbReference>
<feature type="compositionally biased region" description="Low complexity" evidence="14">
    <location>
        <begin position="989"/>
        <end position="999"/>
    </location>
</feature>
<dbReference type="SMART" id="SM00220">
    <property type="entry name" value="S_TKc"/>
    <property type="match status" value="1"/>
</dbReference>
<keyword evidence="8" id="KW-0418">Kinase</keyword>
<feature type="domain" description="Protein kinase" evidence="15">
    <location>
        <begin position="21"/>
        <end position="283"/>
    </location>
</feature>
<evidence type="ECO:0000256" key="13">
    <source>
        <dbReference type="PROSITE-ProRule" id="PRU10141"/>
    </source>
</evidence>
<dbReference type="GO" id="GO:0005524">
    <property type="term" value="F:ATP binding"/>
    <property type="evidence" value="ECO:0007669"/>
    <property type="project" value="UniProtKB-UniRule"/>
</dbReference>
<keyword evidence="3" id="KW-0963">Cytoplasm</keyword>
<feature type="region of interest" description="Disordered" evidence="14">
    <location>
        <begin position="1065"/>
        <end position="1147"/>
    </location>
</feature>
<feature type="compositionally biased region" description="Low complexity" evidence="14">
    <location>
        <begin position="732"/>
        <end position="742"/>
    </location>
</feature>
<keyword evidence="6" id="KW-0808">Transferase</keyword>
<feature type="compositionally biased region" description="Polar residues" evidence="14">
    <location>
        <begin position="638"/>
        <end position="647"/>
    </location>
</feature>
<evidence type="ECO:0000256" key="3">
    <source>
        <dbReference type="ARBA" id="ARBA00022490"/>
    </source>
</evidence>
<dbReference type="Ensembl" id="ENSMMOT00000015100.1">
    <property type="protein sequence ID" value="ENSMMOP00000014855.1"/>
    <property type="gene ID" value="ENSMMOG00000011357.1"/>
</dbReference>
<dbReference type="InterPro" id="IPR050235">
    <property type="entry name" value="CK1_Ser-Thr_kinase"/>
</dbReference>
<feature type="compositionally biased region" description="Low complexity" evidence="14">
    <location>
        <begin position="884"/>
        <end position="895"/>
    </location>
</feature>
<evidence type="ECO:0000256" key="7">
    <source>
        <dbReference type="ARBA" id="ARBA00022741"/>
    </source>
</evidence>
<evidence type="ECO:0000256" key="11">
    <source>
        <dbReference type="ARBA" id="ARBA00048679"/>
    </source>
</evidence>
<comment type="catalytic activity">
    <reaction evidence="10">
        <text>L-threonyl-[protein] + ATP = O-phospho-L-threonyl-[protein] + ADP + H(+)</text>
        <dbReference type="Rhea" id="RHEA:46608"/>
        <dbReference type="Rhea" id="RHEA-COMP:11060"/>
        <dbReference type="Rhea" id="RHEA-COMP:11605"/>
        <dbReference type="ChEBI" id="CHEBI:15378"/>
        <dbReference type="ChEBI" id="CHEBI:30013"/>
        <dbReference type="ChEBI" id="CHEBI:30616"/>
        <dbReference type="ChEBI" id="CHEBI:61977"/>
        <dbReference type="ChEBI" id="CHEBI:456216"/>
        <dbReference type="EC" id="2.7.11.1"/>
    </reaction>
</comment>
<evidence type="ECO:0000256" key="8">
    <source>
        <dbReference type="ARBA" id="ARBA00022777"/>
    </source>
</evidence>
<feature type="region of interest" description="Disordered" evidence="14">
    <location>
        <begin position="395"/>
        <end position="422"/>
    </location>
</feature>
<evidence type="ECO:0000256" key="4">
    <source>
        <dbReference type="ARBA" id="ARBA00022527"/>
    </source>
</evidence>
<dbReference type="GO" id="GO:0015630">
    <property type="term" value="C:microtubule cytoskeleton"/>
    <property type="evidence" value="ECO:0007669"/>
    <property type="project" value="UniProtKB-ARBA"/>
</dbReference>
<proteinExistence type="inferred from homology"/>
<evidence type="ECO:0000256" key="1">
    <source>
        <dbReference type="ARBA" id="ARBA00004496"/>
    </source>
</evidence>
<feature type="region of interest" description="Disordered" evidence="14">
    <location>
        <begin position="1162"/>
        <end position="1187"/>
    </location>
</feature>
<evidence type="ECO:0000256" key="9">
    <source>
        <dbReference type="ARBA" id="ARBA00022840"/>
    </source>
</evidence>
<dbReference type="GO" id="GO:0004674">
    <property type="term" value="F:protein serine/threonine kinase activity"/>
    <property type="evidence" value="ECO:0007669"/>
    <property type="project" value="UniProtKB-KW"/>
</dbReference>
<evidence type="ECO:0000256" key="14">
    <source>
        <dbReference type="SAM" id="MobiDB-lite"/>
    </source>
</evidence>
<evidence type="ECO:0000256" key="10">
    <source>
        <dbReference type="ARBA" id="ARBA00047899"/>
    </source>
</evidence>
<keyword evidence="4" id="KW-0723">Serine/threonine-protein kinase</keyword>
<dbReference type="FunFam" id="1.10.510.10:FF:000167">
    <property type="entry name" value="Tau tubulin kinase 1"/>
    <property type="match status" value="1"/>
</dbReference>
<dbReference type="AlphaFoldDB" id="A0A3Q4B9K3"/>
<dbReference type="STRING" id="94237.ENSMMOP00000014855"/>
<dbReference type="SUPFAM" id="SSF56112">
    <property type="entry name" value="Protein kinase-like (PK-like)"/>
    <property type="match status" value="1"/>
</dbReference>
<dbReference type="PROSITE" id="PS50011">
    <property type="entry name" value="PROTEIN_KINASE_DOM"/>
    <property type="match status" value="1"/>
</dbReference>
<evidence type="ECO:0000256" key="2">
    <source>
        <dbReference type="ARBA" id="ARBA00012513"/>
    </source>
</evidence>
<keyword evidence="17" id="KW-1185">Reference proteome</keyword>
<dbReference type="GO" id="GO:0005737">
    <property type="term" value="C:cytoplasm"/>
    <property type="evidence" value="ECO:0007669"/>
    <property type="project" value="UniProtKB-SubCell"/>
</dbReference>
<dbReference type="Gene3D" id="1.10.510.10">
    <property type="entry name" value="Transferase(Phosphotransferase) domain 1"/>
    <property type="match status" value="1"/>
</dbReference>
<keyword evidence="7 13" id="KW-0547">Nucleotide-binding</keyword>
<dbReference type="InterPro" id="IPR011009">
    <property type="entry name" value="Kinase-like_dom_sf"/>
</dbReference>
<feature type="compositionally biased region" description="Low complexity" evidence="14">
    <location>
        <begin position="1099"/>
        <end position="1117"/>
    </location>
</feature>
<dbReference type="Pfam" id="PF00069">
    <property type="entry name" value="Pkinase"/>
    <property type="match status" value="1"/>
</dbReference>
<feature type="region of interest" description="Disordered" evidence="14">
    <location>
        <begin position="842"/>
        <end position="1047"/>
    </location>
</feature>
<dbReference type="Proteomes" id="UP000261620">
    <property type="component" value="Unplaced"/>
</dbReference>
<feature type="region of interest" description="Disordered" evidence="14">
    <location>
        <begin position="513"/>
        <end position="829"/>
    </location>
</feature>
<dbReference type="InterPro" id="IPR017441">
    <property type="entry name" value="Protein_kinase_ATP_BS"/>
</dbReference>
<dbReference type="InterPro" id="IPR000719">
    <property type="entry name" value="Prot_kinase_dom"/>
</dbReference>
<reference evidence="16" key="1">
    <citation type="submission" date="2025-08" db="UniProtKB">
        <authorList>
            <consortium name="Ensembl"/>
        </authorList>
    </citation>
    <scope>IDENTIFICATION</scope>
</reference>
<reference evidence="16" key="2">
    <citation type="submission" date="2025-09" db="UniProtKB">
        <authorList>
            <consortium name="Ensembl"/>
        </authorList>
    </citation>
    <scope>IDENTIFICATION</scope>
</reference>